<dbReference type="Pfam" id="PF24476">
    <property type="entry name" value="DUF7580"/>
    <property type="match status" value="1"/>
</dbReference>
<name>A0A2I2G7H9_9EURO</name>
<protein>
    <submittedName>
        <fullName evidence="3">Purine and uridine phosphorylase</fullName>
    </submittedName>
</protein>
<evidence type="ECO:0000313" key="4">
    <source>
        <dbReference type="Proteomes" id="UP000234275"/>
    </source>
</evidence>
<dbReference type="PANTHER" id="PTHR46082:SF11">
    <property type="entry name" value="AAA+ ATPASE DOMAIN-CONTAINING PROTEIN-RELATED"/>
    <property type="match status" value="1"/>
</dbReference>
<evidence type="ECO:0000256" key="1">
    <source>
        <dbReference type="SAM" id="MobiDB-lite"/>
    </source>
</evidence>
<dbReference type="Proteomes" id="UP000234275">
    <property type="component" value="Unassembled WGS sequence"/>
</dbReference>
<dbReference type="STRING" id="1392250.A0A2I2G7H9"/>
<comment type="caution">
    <text evidence="3">The sequence shown here is derived from an EMBL/GenBank/DDBJ whole genome shotgun (WGS) entry which is preliminary data.</text>
</comment>
<keyword evidence="4" id="KW-1185">Reference proteome</keyword>
<gene>
    <name evidence="3" type="ORF">P170DRAFT_494363</name>
</gene>
<dbReference type="VEuPathDB" id="FungiDB:P170DRAFT_494363"/>
<evidence type="ECO:0000259" key="2">
    <source>
        <dbReference type="Pfam" id="PF24476"/>
    </source>
</evidence>
<organism evidence="3 4">
    <name type="scientific">Aspergillus steynii IBT 23096</name>
    <dbReference type="NCBI Taxonomy" id="1392250"/>
    <lineage>
        <taxon>Eukaryota</taxon>
        <taxon>Fungi</taxon>
        <taxon>Dikarya</taxon>
        <taxon>Ascomycota</taxon>
        <taxon>Pezizomycotina</taxon>
        <taxon>Eurotiomycetes</taxon>
        <taxon>Eurotiomycetidae</taxon>
        <taxon>Eurotiales</taxon>
        <taxon>Aspergillaceae</taxon>
        <taxon>Aspergillus</taxon>
        <taxon>Aspergillus subgen. Circumdati</taxon>
    </lineage>
</organism>
<dbReference type="Gene3D" id="3.40.50.1580">
    <property type="entry name" value="Nucleoside phosphorylase domain"/>
    <property type="match status" value="1"/>
</dbReference>
<dbReference type="GO" id="GO:0009116">
    <property type="term" value="P:nucleoside metabolic process"/>
    <property type="evidence" value="ECO:0007669"/>
    <property type="project" value="InterPro"/>
</dbReference>
<dbReference type="InterPro" id="IPR035994">
    <property type="entry name" value="Nucleoside_phosphorylase_sf"/>
</dbReference>
<dbReference type="InterPro" id="IPR056002">
    <property type="entry name" value="DUF7580"/>
</dbReference>
<dbReference type="PANTHER" id="PTHR46082">
    <property type="entry name" value="ATP/GTP-BINDING PROTEIN-RELATED"/>
    <property type="match status" value="1"/>
</dbReference>
<accession>A0A2I2G7H9</accession>
<dbReference type="OrthoDB" id="1577640at2759"/>
<dbReference type="RefSeq" id="XP_024704141.1">
    <property type="nucleotide sequence ID" value="XM_024854072.1"/>
</dbReference>
<dbReference type="EMBL" id="MSFO01000004">
    <property type="protein sequence ID" value="PLB48839.1"/>
    <property type="molecule type" value="Genomic_DNA"/>
</dbReference>
<sequence>MSGKYNETLLNTLGIFRDAIGLLKDNSNTQGLHNFLDHIDAYCFLLRDYLTNKISHSEPIVRTIFEKLGSFLRSPDPLDKKHSLRKMNTLRMNWGKSKTQEEKVSHIQNCLGLNSAERREEMILLFRGFVTAIQSQLLTSAHTRRDNHISSKNILKPLYSVRIGAVSAFEALDISSKACSHSHKSAARLRLATHRQQMEDRCRFDTLVSLDKACHAWHEIQIQATLSSAAPKKKPMTESASLQNNCANRRALTHRRLAVERLCEQIEKIKSKPLMRLNLLVEDGKLWKNQSSKSEHHVDRSDSLLSLKDIVESRPTSLTEKVKRVLAVFLAYSLLHLRGTPWLRPSSFKAANIMFYSTSTAIPLKPYIHVYFAETDGSSGQPNETDEGIDPDDLPMHPFPDIVMLAMLLMEIYMIQPIESLAEQVDMPIADWSCVDENTNYLIAVAVFDRFKADFTDSYRGAVDRCLDPNIGFNDNDEELNQEDLNNLIYEEVVHPLENELDRGFGNTIQIDNLDELAQTIDMNRFGQMPHSQQHSPQVRDTKSVPGDLNGPSTPVLPPNLNNILETGKAPNHPTHRHQDYTIGWICALPNEMAAAQAMLDEHHASLPKDANDKNTYTLGRMGVHNVVMTCLPAGVTGTVAAARVAGHMRSTFRGTRLGLMVGIGGGVPDVHDIRFGDVVVGVPSGCLGGVVQYDFGKTVQDHKFLRTGSLNRPPDELLSAVSRLKADHLCGKVNIENYINETFEDSQLSTEFSYPGAENDLLYQNDYDHAPANDNDDCQKCDPTKVVLRKPRNSACPRIHYGLIASGNQVMRHGTTRTRLAKELGAICFEMEAAGLVDSFPCLVIRGICDYSDSHKNKRWQGYAAVTAAAYAKELLSVIPKSHGDVETTTVW</sequence>
<feature type="region of interest" description="Disordered" evidence="1">
    <location>
        <begin position="529"/>
        <end position="556"/>
    </location>
</feature>
<dbReference type="GeneID" id="36561777"/>
<evidence type="ECO:0000313" key="3">
    <source>
        <dbReference type="EMBL" id="PLB48839.1"/>
    </source>
</evidence>
<dbReference type="SUPFAM" id="SSF53167">
    <property type="entry name" value="Purine and uridine phosphorylases"/>
    <property type="match status" value="1"/>
</dbReference>
<proteinExistence type="predicted"/>
<dbReference type="GO" id="GO:0003824">
    <property type="term" value="F:catalytic activity"/>
    <property type="evidence" value="ECO:0007669"/>
    <property type="project" value="InterPro"/>
</dbReference>
<reference evidence="3 4" key="1">
    <citation type="submission" date="2016-12" db="EMBL/GenBank/DDBJ databases">
        <title>The genomes of Aspergillus section Nigri reveals drivers in fungal speciation.</title>
        <authorList>
            <consortium name="DOE Joint Genome Institute"/>
            <person name="Vesth T.C."/>
            <person name="Nybo J."/>
            <person name="Theobald S."/>
            <person name="Brandl J."/>
            <person name="Frisvad J.C."/>
            <person name="Nielsen K.F."/>
            <person name="Lyhne E.K."/>
            <person name="Kogle M.E."/>
            <person name="Kuo A."/>
            <person name="Riley R."/>
            <person name="Clum A."/>
            <person name="Nolan M."/>
            <person name="Lipzen A."/>
            <person name="Salamov A."/>
            <person name="Henrissat B."/>
            <person name="Wiebenga A."/>
            <person name="De Vries R.P."/>
            <person name="Grigoriev I.V."/>
            <person name="Mortensen U.H."/>
            <person name="Andersen M.R."/>
            <person name="Baker S.E."/>
        </authorList>
    </citation>
    <scope>NUCLEOTIDE SEQUENCE [LARGE SCALE GENOMIC DNA]</scope>
    <source>
        <strain evidence="3 4">IBT 23096</strain>
    </source>
</reference>
<dbReference type="InterPro" id="IPR053137">
    <property type="entry name" value="NLR-like"/>
</dbReference>
<dbReference type="AlphaFoldDB" id="A0A2I2G7H9"/>
<feature type="domain" description="DUF7580" evidence="2">
    <location>
        <begin position="161"/>
        <end position="503"/>
    </location>
</feature>